<proteinExistence type="predicted"/>
<gene>
    <name evidence="1" type="ORF">RPERSI_LOCUS14726</name>
</gene>
<feature type="non-terminal residue" evidence="1">
    <location>
        <position position="561"/>
    </location>
</feature>
<evidence type="ECO:0000313" key="1">
    <source>
        <dbReference type="EMBL" id="CAG8756419.1"/>
    </source>
</evidence>
<dbReference type="EMBL" id="CAJVQC010034451">
    <property type="protein sequence ID" value="CAG8756419.1"/>
    <property type="molecule type" value="Genomic_DNA"/>
</dbReference>
<comment type="caution">
    <text evidence="1">The sequence shown here is derived from an EMBL/GenBank/DDBJ whole genome shotgun (WGS) entry which is preliminary data.</text>
</comment>
<dbReference type="Proteomes" id="UP000789920">
    <property type="component" value="Unassembled WGS sequence"/>
</dbReference>
<accession>A0ACA9QNM5</accession>
<keyword evidence="2" id="KW-1185">Reference proteome</keyword>
<sequence length="561" mass="59854">MKSRNVNFLYVFLLISTVWIQLVPASKLIRNGQSCLQHPDTASTSCVPLSQTSCPVNRFIDVPKSIKWNIIPIDPSIALDSTNSTEIFIESSDNKLCLATSSNGVQVCPCDQSITQKWKFSNNNLMSSAKVGQCLAVLGNQFGLNTCQAGADTMSWKPYHVAPNAVNFYPSTLFLGNYTQLTVDTYTSQKLPPSMFSSPFSIEIPPGFQFIVDRGNNNTITYTSDMANVSPINDKTATIMVKLKSGMIIYELANYFGPSEHFDVGTFVSTSKTVGSVMIPSNSRAISNFSGNNLGLFEPIHSFTGVLVDSSQVSFVSLDISQATCKNECSSGGFCSVNNVCVCKPGFTGSQCDQCAPGFWGTTNNSQMTCDDGLFGTGKCKCATGFNGPNCNTCDSGFFGPNCTPCDCGNGVCDSQGKCTCNAGWDPNTNCKVPKTGYFQSGSDAKACPIGCAKCDSQTGKCTECLAGLNFATDNPNQCVPQSPVNCPDGQFPDTKNGNTCTPCNPDCVTCFGPGPDNCLKCAPPRFYLEGKCVIPAPNGKCVSPLGNQAFVANDAQRICD</sequence>
<reference evidence="1" key="1">
    <citation type="submission" date="2021-06" db="EMBL/GenBank/DDBJ databases">
        <authorList>
            <person name="Kallberg Y."/>
            <person name="Tangrot J."/>
            <person name="Rosling A."/>
        </authorList>
    </citation>
    <scope>NUCLEOTIDE SEQUENCE</scope>
    <source>
        <strain evidence="1">MA461A</strain>
    </source>
</reference>
<protein>
    <submittedName>
        <fullName evidence="1">28200_t:CDS:1</fullName>
    </submittedName>
</protein>
<evidence type="ECO:0000313" key="2">
    <source>
        <dbReference type="Proteomes" id="UP000789920"/>
    </source>
</evidence>
<name>A0ACA9QNM5_9GLOM</name>
<organism evidence="1 2">
    <name type="scientific">Racocetra persica</name>
    <dbReference type="NCBI Taxonomy" id="160502"/>
    <lineage>
        <taxon>Eukaryota</taxon>
        <taxon>Fungi</taxon>
        <taxon>Fungi incertae sedis</taxon>
        <taxon>Mucoromycota</taxon>
        <taxon>Glomeromycotina</taxon>
        <taxon>Glomeromycetes</taxon>
        <taxon>Diversisporales</taxon>
        <taxon>Gigasporaceae</taxon>
        <taxon>Racocetra</taxon>
    </lineage>
</organism>